<dbReference type="GO" id="GO:0005524">
    <property type="term" value="F:ATP binding"/>
    <property type="evidence" value="ECO:0007669"/>
    <property type="project" value="UniProtKB-KW"/>
</dbReference>
<proteinExistence type="predicted"/>
<accession>A0ABY3SU21</accession>
<name>A0ABY3SU21_9BACL</name>
<evidence type="ECO:0000256" key="2">
    <source>
        <dbReference type="ARBA" id="ARBA00012438"/>
    </source>
</evidence>
<dbReference type="SMART" id="SM00387">
    <property type="entry name" value="HATPase_c"/>
    <property type="match status" value="1"/>
</dbReference>
<dbReference type="PRINTS" id="PR00344">
    <property type="entry name" value="BCTRLSENSOR"/>
</dbReference>
<dbReference type="EC" id="2.7.13.3" evidence="2"/>
<keyword evidence="5" id="KW-0547">Nucleotide-binding</keyword>
<keyword evidence="6" id="KW-0418">Kinase</keyword>
<reference evidence="10 11" key="1">
    <citation type="journal article" date="2024" name="Int. J. Syst. Evol. Microbiol.">
        <title>Paenibacillus hexagrammi sp. nov., a novel bacterium isolated from the gut content of Hexagrammos agrammus.</title>
        <authorList>
            <person name="Jung H.K."/>
            <person name="Kim D.G."/>
            <person name="Zin H."/>
            <person name="Park J."/>
            <person name="Jung H."/>
            <person name="Kim Y.O."/>
            <person name="Kong H.J."/>
            <person name="Kim J.W."/>
            <person name="Kim Y.S."/>
        </authorList>
    </citation>
    <scope>NUCLEOTIDE SEQUENCE [LARGE SCALE GENOMIC DNA]</scope>
    <source>
        <strain evidence="10 11">YPD9-1</strain>
    </source>
</reference>
<feature type="domain" description="Histidine kinase" evidence="9">
    <location>
        <begin position="1"/>
        <end position="87"/>
    </location>
</feature>
<evidence type="ECO:0000256" key="8">
    <source>
        <dbReference type="ARBA" id="ARBA00023012"/>
    </source>
</evidence>
<dbReference type="InterPro" id="IPR003594">
    <property type="entry name" value="HATPase_dom"/>
</dbReference>
<evidence type="ECO:0000259" key="9">
    <source>
        <dbReference type="PROSITE" id="PS50109"/>
    </source>
</evidence>
<dbReference type="Proteomes" id="UP001649230">
    <property type="component" value="Chromosome"/>
</dbReference>
<evidence type="ECO:0000256" key="5">
    <source>
        <dbReference type="ARBA" id="ARBA00022741"/>
    </source>
</evidence>
<comment type="catalytic activity">
    <reaction evidence="1">
        <text>ATP + protein L-histidine = ADP + protein N-phospho-L-histidine.</text>
        <dbReference type="EC" id="2.7.13.3"/>
    </reaction>
</comment>
<evidence type="ECO:0000313" key="11">
    <source>
        <dbReference type="Proteomes" id="UP001649230"/>
    </source>
</evidence>
<dbReference type="InterPro" id="IPR004358">
    <property type="entry name" value="Sig_transdc_His_kin-like_C"/>
</dbReference>
<protein>
    <recommendedName>
        <fullName evidence="2">histidine kinase</fullName>
        <ecNumber evidence="2">2.7.13.3</ecNumber>
    </recommendedName>
</protein>
<dbReference type="InterPro" id="IPR036890">
    <property type="entry name" value="HATPase_C_sf"/>
</dbReference>
<keyword evidence="3" id="KW-0597">Phosphoprotein</keyword>
<dbReference type="InterPro" id="IPR005467">
    <property type="entry name" value="His_kinase_dom"/>
</dbReference>
<evidence type="ECO:0000256" key="7">
    <source>
        <dbReference type="ARBA" id="ARBA00022840"/>
    </source>
</evidence>
<keyword evidence="11" id="KW-1185">Reference proteome</keyword>
<gene>
    <name evidence="10" type="ORF">L0M14_21880</name>
</gene>
<keyword evidence="8" id="KW-0902">Two-component regulatory system</keyword>
<keyword evidence="7 10" id="KW-0067">ATP-binding</keyword>
<dbReference type="CDD" id="cd00075">
    <property type="entry name" value="HATPase"/>
    <property type="match status" value="1"/>
</dbReference>
<dbReference type="PANTHER" id="PTHR43065:SF10">
    <property type="entry name" value="PEROXIDE STRESS-ACTIVATED HISTIDINE KINASE MAK3"/>
    <property type="match status" value="1"/>
</dbReference>
<keyword evidence="4" id="KW-0808">Transferase</keyword>
<organism evidence="10 11">
    <name type="scientific">Paenibacillus hexagrammi</name>
    <dbReference type="NCBI Taxonomy" id="2908839"/>
    <lineage>
        <taxon>Bacteria</taxon>
        <taxon>Bacillati</taxon>
        <taxon>Bacillota</taxon>
        <taxon>Bacilli</taxon>
        <taxon>Bacillales</taxon>
        <taxon>Paenibacillaceae</taxon>
        <taxon>Paenibacillus</taxon>
    </lineage>
</organism>
<sequence>MPAGGDIRIELVQQDGMVEVHITDQGGGMPEASIHRLGEPFYTTKESGNGLGLMVSFKIVEQHNGSINIHSQQGVGTVFRVSFPAFDQNR</sequence>
<evidence type="ECO:0000256" key="3">
    <source>
        <dbReference type="ARBA" id="ARBA00022553"/>
    </source>
</evidence>
<dbReference type="PROSITE" id="PS50109">
    <property type="entry name" value="HIS_KIN"/>
    <property type="match status" value="1"/>
</dbReference>
<evidence type="ECO:0000313" key="10">
    <source>
        <dbReference type="EMBL" id="UJF36447.1"/>
    </source>
</evidence>
<dbReference type="Gene3D" id="3.30.565.10">
    <property type="entry name" value="Histidine kinase-like ATPase, C-terminal domain"/>
    <property type="match status" value="1"/>
</dbReference>
<dbReference type="PANTHER" id="PTHR43065">
    <property type="entry name" value="SENSOR HISTIDINE KINASE"/>
    <property type="match status" value="1"/>
</dbReference>
<dbReference type="SUPFAM" id="SSF55874">
    <property type="entry name" value="ATPase domain of HSP90 chaperone/DNA topoisomerase II/histidine kinase"/>
    <property type="match status" value="1"/>
</dbReference>
<evidence type="ECO:0000256" key="6">
    <source>
        <dbReference type="ARBA" id="ARBA00022777"/>
    </source>
</evidence>
<evidence type="ECO:0000256" key="4">
    <source>
        <dbReference type="ARBA" id="ARBA00022679"/>
    </source>
</evidence>
<evidence type="ECO:0000256" key="1">
    <source>
        <dbReference type="ARBA" id="ARBA00000085"/>
    </source>
</evidence>
<dbReference type="Pfam" id="PF02518">
    <property type="entry name" value="HATPase_c"/>
    <property type="match status" value="1"/>
</dbReference>
<dbReference type="EMBL" id="CP090978">
    <property type="protein sequence ID" value="UJF36447.1"/>
    <property type="molecule type" value="Genomic_DNA"/>
</dbReference>